<dbReference type="Gene3D" id="3.30.70.100">
    <property type="match status" value="1"/>
</dbReference>
<accession>A0A383BPA6</accession>
<dbReference type="SUPFAM" id="SSF54909">
    <property type="entry name" value="Dimeric alpha+beta barrel"/>
    <property type="match status" value="1"/>
</dbReference>
<organism evidence="2">
    <name type="scientific">marine metagenome</name>
    <dbReference type="NCBI Taxonomy" id="408172"/>
    <lineage>
        <taxon>unclassified sequences</taxon>
        <taxon>metagenomes</taxon>
        <taxon>ecological metagenomes</taxon>
    </lineage>
</organism>
<evidence type="ECO:0000313" key="2">
    <source>
        <dbReference type="EMBL" id="SVE21987.1"/>
    </source>
</evidence>
<dbReference type="Pfam" id="PF03992">
    <property type="entry name" value="ABM"/>
    <property type="match status" value="1"/>
</dbReference>
<dbReference type="GO" id="GO:0005829">
    <property type="term" value="C:cytosol"/>
    <property type="evidence" value="ECO:0007669"/>
    <property type="project" value="TreeGrafter"/>
</dbReference>
<proteinExistence type="predicted"/>
<protein>
    <recommendedName>
        <fullName evidence="1">ABM domain-containing protein</fullName>
    </recommendedName>
</protein>
<evidence type="ECO:0000259" key="1">
    <source>
        <dbReference type="PROSITE" id="PS51725"/>
    </source>
</evidence>
<dbReference type="InterPro" id="IPR050744">
    <property type="entry name" value="AI-2_Isomerase_LsrG"/>
</dbReference>
<gene>
    <name evidence="2" type="ORF">METZ01_LOCUS474841</name>
</gene>
<dbReference type="InterPro" id="IPR007138">
    <property type="entry name" value="ABM_dom"/>
</dbReference>
<feature type="domain" description="ABM" evidence="1">
    <location>
        <begin position="4"/>
        <end position="101"/>
    </location>
</feature>
<dbReference type="PANTHER" id="PTHR33336">
    <property type="entry name" value="QUINOL MONOOXYGENASE YGIN-RELATED"/>
    <property type="match status" value="1"/>
</dbReference>
<name>A0A383BPA6_9ZZZZ</name>
<sequence length="104" mass="11411">MSMIHVVAVITANPGMRQGILEKFNANTQAVHAEEGCIEYGAVVDAENVGSFQTKFGEDTFLVIEKWESLEHLMAHAVSDHMKEYAAATKPLIADRKIHVLSAT</sequence>
<dbReference type="AlphaFoldDB" id="A0A383BPA6"/>
<dbReference type="PANTHER" id="PTHR33336:SF3">
    <property type="entry name" value="ABM DOMAIN-CONTAINING PROTEIN"/>
    <property type="match status" value="1"/>
</dbReference>
<dbReference type="InterPro" id="IPR011008">
    <property type="entry name" value="Dimeric_a/b-barrel"/>
</dbReference>
<dbReference type="GO" id="GO:0016491">
    <property type="term" value="F:oxidoreductase activity"/>
    <property type="evidence" value="ECO:0007669"/>
    <property type="project" value="TreeGrafter"/>
</dbReference>
<reference evidence="2" key="1">
    <citation type="submission" date="2018-05" db="EMBL/GenBank/DDBJ databases">
        <authorList>
            <person name="Lanie J.A."/>
            <person name="Ng W.-L."/>
            <person name="Kazmierczak K.M."/>
            <person name="Andrzejewski T.M."/>
            <person name="Davidsen T.M."/>
            <person name="Wayne K.J."/>
            <person name="Tettelin H."/>
            <person name="Glass J.I."/>
            <person name="Rusch D."/>
            <person name="Podicherti R."/>
            <person name="Tsui H.-C.T."/>
            <person name="Winkler M.E."/>
        </authorList>
    </citation>
    <scope>NUCLEOTIDE SEQUENCE</scope>
</reference>
<dbReference type="EMBL" id="UINC01202269">
    <property type="protein sequence ID" value="SVE21987.1"/>
    <property type="molecule type" value="Genomic_DNA"/>
</dbReference>
<dbReference type="PROSITE" id="PS51725">
    <property type="entry name" value="ABM"/>
    <property type="match status" value="1"/>
</dbReference>